<evidence type="ECO:0000256" key="2">
    <source>
        <dbReference type="ARBA" id="ARBA00022606"/>
    </source>
</evidence>
<dbReference type="RefSeq" id="XP_031564740.1">
    <property type="nucleotide sequence ID" value="XM_031708880.1"/>
</dbReference>
<feature type="region of interest" description="Disordered" evidence="10">
    <location>
        <begin position="49"/>
        <end position="79"/>
    </location>
</feature>
<name>A0A6P8IEU0_ACTTE</name>
<feature type="repeat" description="ANK" evidence="8">
    <location>
        <begin position="229"/>
        <end position="261"/>
    </location>
</feature>
<keyword evidence="6" id="KW-0325">Glycoprotein</keyword>
<dbReference type="PANTHER" id="PTHR47143">
    <property type="entry name" value="TRANSIENT RECEPTOR POTENTIAL CATION CHANNEL PROTEIN PAINLESS"/>
    <property type="match status" value="1"/>
</dbReference>
<feature type="repeat" description="ANK" evidence="8">
    <location>
        <begin position="678"/>
        <end position="710"/>
    </location>
</feature>
<keyword evidence="11" id="KW-1133">Transmembrane helix</keyword>
<evidence type="ECO:0000256" key="6">
    <source>
        <dbReference type="ARBA" id="ARBA00023180"/>
    </source>
</evidence>
<dbReference type="InParanoid" id="A0A6P8IEU0"/>
<evidence type="ECO:0000256" key="3">
    <source>
        <dbReference type="ARBA" id="ARBA00022737"/>
    </source>
</evidence>
<dbReference type="PRINTS" id="PR01415">
    <property type="entry name" value="ANKYRIN"/>
</dbReference>
<keyword evidence="3" id="KW-0677">Repeat</keyword>
<evidence type="ECO:0000256" key="8">
    <source>
        <dbReference type="PROSITE-ProRule" id="PRU00023"/>
    </source>
</evidence>
<keyword evidence="5" id="KW-0406">Ion transport</keyword>
<feature type="repeat" description="ANK" evidence="8">
    <location>
        <begin position="476"/>
        <end position="508"/>
    </location>
</feature>
<dbReference type="PROSITE" id="PS50297">
    <property type="entry name" value="ANK_REP_REGION"/>
    <property type="match status" value="11"/>
</dbReference>
<evidence type="ECO:0000256" key="7">
    <source>
        <dbReference type="ARBA" id="ARBA00023303"/>
    </source>
</evidence>
<gene>
    <name evidence="13" type="primary">LOC116300107</name>
</gene>
<evidence type="ECO:0000256" key="10">
    <source>
        <dbReference type="SAM" id="MobiDB-lite"/>
    </source>
</evidence>
<feature type="repeat" description="ANK" evidence="8">
    <location>
        <begin position="407"/>
        <end position="429"/>
    </location>
</feature>
<evidence type="ECO:0000256" key="11">
    <source>
        <dbReference type="SAM" id="Phobius"/>
    </source>
</evidence>
<feature type="transmembrane region" description="Helical" evidence="11">
    <location>
        <begin position="839"/>
        <end position="866"/>
    </location>
</feature>
<keyword evidence="1" id="KW-0813">Transport</keyword>
<dbReference type="SMART" id="SM00248">
    <property type="entry name" value="ANK"/>
    <property type="match status" value="16"/>
</dbReference>
<feature type="coiled-coil region" evidence="9">
    <location>
        <begin position="113"/>
        <end position="140"/>
    </location>
</feature>
<evidence type="ECO:0000256" key="9">
    <source>
        <dbReference type="SAM" id="Coils"/>
    </source>
</evidence>
<feature type="repeat" description="ANK" evidence="8">
    <location>
        <begin position="543"/>
        <end position="576"/>
    </location>
</feature>
<feature type="repeat" description="ANK" evidence="8">
    <location>
        <begin position="644"/>
        <end position="666"/>
    </location>
</feature>
<feature type="repeat" description="ANK" evidence="8">
    <location>
        <begin position="612"/>
        <end position="644"/>
    </location>
</feature>
<keyword evidence="11" id="KW-0472">Membrane</keyword>
<feature type="transmembrane region" description="Helical" evidence="11">
    <location>
        <begin position="901"/>
        <end position="917"/>
    </location>
</feature>
<dbReference type="InterPro" id="IPR052076">
    <property type="entry name" value="TRP_cation_channel"/>
</dbReference>
<evidence type="ECO:0000313" key="13">
    <source>
        <dbReference type="RefSeq" id="XP_031564740.1"/>
    </source>
</evidence>
<evidence type="ECO:0000313" key="12">
    <source>
        <dbReference type="Proteomes" id="UP000515163"/>
    </source>
</evidence>
<dbReference type="InterPro" id="IPR002110">
    <property type="entry name" value="Ankyrin_rpt"/>
</dbReference>
<organism evidence="12 13">
    <name type="scientific">Actinia tenebrosa</name>
    <name type="common">Australian red waratah sea anemone</name>
    <dbReference type="NCBI Taxonomy" id="6105"/>
    <lineage>
        <taxon>Eukaryota</taxon>
        <taxon>Metazoa</taxon>
        <taxon>Cnidaria</taxon>
        <taxon>Anthozoa</taxon>
        <taxon>Hexacorallia</taxon>
        <taxon>Actiniaria</taxon>
        <taxon>Actiniidae</taxon>
        <taxon>Actinia</taxon>
    </lineage>
</organism>
<keyword evidence="9" id="KW-0175">Coiled coil</keyword>
<feature type="repeat" description="ANK" evidence="8">
    <location>
        <begin position="577"/>
        <end position="599"/>
    </location>
</feature>
<dbReference type="PROSITE" id="PS50088">
    <property type="entry name" value="ANK_REPEAT"/>
    <property type="match status" value="11"/>
</dbReference>
<keyword evidence="7" id="KW-0407">Ion channel</keyword>
<dbReference type="Proteomes" id="UP000515163">
    <property type="component" value="Unplaced"/>
</dbReference>
<dbReference type="InterPro" id="IPR036770">
    <property type="entry name" value="Ankyrin_rpt-contain_sf"/>
</dbReference>
<feature type="transmembrane region" description="Helical" evidence="11">
    <location>
        <begin position="929"/>
        <end position="949"/>
    </location>
</feature>
<proteinExistence type="predicted"/>
<sequence>MFYASVLALGLHIKRRKLLKEKRKSNSVIDDSRKFPHSHYQGDCHVDSRLVSNTANDRENTKSSEKYFAEERTSNRKNSTLRQLTSTKDEKFGYLRSRKNSIRPIHKLYNARLEILEAEKQVLLEINKTLEQENETLRRLAVMNSTQERIALGLKEKKTFAQENILPVVELRPRLSQGKLPSLATLTRINLRFNREQFGGLHRAVLSGKTEDVEFLLSAGKDINAHDEYGKTPLHCAVGVQKLDIVQCLLRYKPDIDAHDDREDTPLHTGIRTGNIAIVKAILIDGHADPNSPGHAGCTPLHVAAQLENVNNSAICKLLLENGAKLLIRDHKKMTPLAQATLHGFYDVMVCMFSYAKVQGIPKDDLLHNVDGEGSTLLHLAVESGSPQVVELCLDEGASPHSVKSSDGSTPVHLACSYGYMDILDNLMKAVAFILDPPPDQDGRLPIHKAAQANHHLVISYLLKQDMDQIDATDHEGRTPIMLAADNCCYESVQVLLENGANVDVRDALNKTVLHYAIGSAEVLKEILKDVKSNSLIRAKDNEGNTPLHYASRLGCVKDIAIMLMKNKASVAITNSAGEIPLHIAARHGRLAVVKKLTEGRNKRTINSNDASERTPLHLAAQEGHEDLVEFFLKKTAKIERDANGQTPLHYAALKGSKTAIELFLESKPECLNYTDEDRNTALHMAALGGHSHIVQYLLTKPDQVVSVNERNQNILDIAIEGRHEMVAMVLAEHKRWREVLRSTLHGTHTQIQLLIRHMPDVAKKFLDRCVERTGDPDSEDYKVTYDLRFIQGMPDEKKNTKNIRESLSALHTMVKYKTLPCLTHPLCSVLMDIKWRKFGLVCAFLNQAVFLIYIVLIIIMMNYLVKNTSPSDDDKTNTTRTLITKLKEPLIVLAFREDKLMATVAVILMIACIYNLSKECFQMFDEGWKYFFSLNNWLEVTLYVLTFFTLIKPGLAEMAVCVFLAWIVLLHYISK</sequence>
<dbReference type="PANTHER" id="PTHR47143:SF1">
    <property type="entry name" value="ION_TRANS DOMAIN-CONTAINING PROTEIN"/>
    <property type="match status" value="1"/>
</dbReference>
<accession>A0A6P8IEU0</accession>
<dbReference type="GO" id="GO:0034220">
    <property type="term" value="P:monoatomic ion transmembrane transport"/>
    <property type="evidence" value="ECO:0007669"/>
    <property type="project" value="UniProtKB-KW"/>
</dbReference>
<evidence type="ECO:0000256" key="1">
    <source>
        <dbReference type="ARBA" id="ARBA00022448"/>
    </source>
</evidence>
<feature type="repeat" description="ANK" evidence="8">
    <location>
        <begin position="373"/>
        <end position="405"/>
    </location>
</feature>
<feature type="repeat" description="ANK" evidence="8">
    <location>
        <begin position="296"/>
        <end position="331"/>
    </location>
</feature>
<dbReference type="SUPFAM" id="SSF48403">
    <property type="entry name" value="Ankyrin repeat"/>
    <property type="match status" value="2"/>
</dbReference>
<feature type="repeat" description="ANK" evidence="8">
    <location>
        <begin position="196"/>
        <end position="228"/>
    </location>
</feature>
<reference evidence="13" key="1">
    <citation type="submission" date="2025-08" db="UniProtKB">
        <authorList>
            <consortium name="RefSeq"/>
        </authorList>
    </citation>
    <scope>IDENTIFICATION</scope>
    <source>
        <tissue evidence="13">Tentacle</tissue>
    </source>
</reference>
<feature type="compositionally biased region" description="Basic and acidic residues" evidence="10">
    <location>
        <begin position="56"/>
        <end position="74"/>
    </location>
</feature>
<dbReference type="KEGG" id="aten:116300107"/>
<dbReference type="GO" id="GO:0022857">
    <property type="term" value="F:transmembrane transporter activity"/>
    <property type="evidence" value="ECO:0007669"/>
    <property type="project" value="TreeGrafter"/>
</dbReference>
<dbReference type="OrthoDB" id="1661883at2759"/>
<dbReference type="Pfam" id="PF12796">
    <property type="entry name" value="Ank_2"/>
    <property type="match status" value="5"/>
</dbReference>
<keyword evidence="12" id="KW-1185">Reference proteome</keyword>
<keyword evidence="11" id="KW-0812">Transmembrane</keyword>
<dbReference type="Pfam" id="PF00023">
    <property type="entry name" value="Ank"/>
    <property type="match status" value="2"/>
</dbReference>
<evidence type="ECO:0000256" key="5">
    <source>
        <dbReference type="ARBA" id="ARBA00023065"/>
    </source>
</evidence>
<dbReference type="GO" id="GO:1902495">
    <property type="term" value="C:transmembrane transporter complex"/>
    <property type="evidence" value="ECO:0007669"/>
    <property type="project" value="TreeGrafter"/>
</dbReference>
<evidence type="ECO:0000256" key="4">
    <source>
        <dbReference type="ARBA" id="ARBA00023043"/>
    </source>
</evidence>
<keyword evidence="4 8" id="KW-0040">ANK repeat</keyword>
<dbReference type="GeneID" id="116300107"/>
<dbReference type="Gene3D" id="1.25.40.20">
    <property type="entry name" value="Ankyrin repeat-containing domain"/>
    <property type="match status" value="4"/>
</dbReference>
<keyword evidence="2" id="KW-0716">Sensory transduction</keyword>
<protein>
    <submittedName>
        <fullName evidence="13">Transient receptor potential cation channel subfamily A member 1-like</fullName>
    </submittedName>
</protein>
<dbReference type="AlphaFoldDB" id="A0A6P8IEU0"/>